<dbReference type="EMBL" id="CAEZZZ010000007">
    <property type="protein sequence ID" value="CAB4773408.1"/>
    <property type="molecule type" value="Genomic_DNA"/>
</dbReference>
<evidence type="ECO:0000313" key="9">
    <source>
        <dbReference type="EMBL" id="CAB4968271.1"/>
    </source>
</evidence>
<dbReference type="EMBL" id="CAFBQZ010000012">
    <property type="protein sequence ID" value="CAB5070680.1"/>
    <property type="molecule type" value="Genomic_DNA"/>
</dbReference>
<organism evidence="6">
    <name type="scientific">freshwater metagenome</name>
    <dbReference type="NCBI Taxonomy" id="449393"/>
    <lineage>
        <taxon>unclassified sequences</taxon>
        <taxon>metagenomes</taxon>
        <taxon>ecological metagenomes</taxon>
    </lineage>
</organism>
<dbReference type="Pfam" id="PF02464">
    <property type="entry name" value="CinA"/>
    <property type="match status" value="1"/>
</dbReference>
<dbReference type="EMBL" id="CAFBMI010000005">
    <property type="protein sequence ID" value="CAB4891637.1"/>
    <property type="molecule type" value="Genomic_DNA"/>
</dbReference>
<sequence>MPTHAIGREVQEIISLLASHDQTLSTAESLTGGGLGAMITSVAGASTIYSGGVIAYNSQMKESILGVSHADIENFGVVSEEVAMAMALGVASKFSSTWAIATTGVAGPGPSQGVSPGTVWIGISGPVVHSTYLELDGDRQSVQNATIASAISAFARILRTQ</sequence>
<evidence type="ECO:0000313" key="5">
    <source>
        <dbReference type="EMBL" id="CAB4773408.1"/>
    </source>
</evidence>
<evidence type="ECO:0000313" key="11">
    <source>
        <dbReference type="EMBL" id="CAB5070680.1"/>
    </source>
</evidence>
<proteinExistence type="predicted"/>
<evidence type="ECO:0000313" key="3">
    <source>
        <dbReference type="EMBL" id="CAB4657049.1"/>
    </source>
</evidence>
<dbReference type="EMBL" id="CAFAAR010000006">
    <property type="protein sequence ID" value="CAB4795491.1"/>
    <property type="molecule type" value="Genomic_DNA"/>
</dbReference>
<dbReference type="InterPro" id="IPR008136">
    <property type="entry name" value="CinA_C"/>
</dbReference>
<evidence type="ECO:0000313" key="6">
    <source>
        <dbReference type="EMBL" id="CAB4795491.1"/>
    </source>
</evidence>
<dbReference type="Gene3D" id="3.90.950.20">
    <property type="entry name" value="CinA-like"/>
    <property type="match status" value="1"/>
</dbReference>
<dbReference type="InterPro" id="IPR036653">
    <property type="entry name" value="CinA-like_C"/>
</dbReference>
<reference evidence="6" key="1">
    <citation type="submission" date="2020-05" db="EMBL/GenBank/DDBJ databases">
        <authorList>
            <person name="Chiriac C."/>
            <person name="Salcher M."/>
            <person name="Ghai R."/>
            <person name="Kavagutti S V."/>
        </authorList>
    </citation>
    <scope>NUCLEOTIDE SEQUENCE</scope>
</reference>
<evidence type="ECO:0000313" key="8">
    <source>
        <dbReference type="EMBL" id="CAB4891637.1"/>
    </source>
</evidence>
<dbReference type="NCBIfam" id="TIGR00199">
    <property type="entry name" value="PncC_domain"/>
    <property type="match status" value="1"/>
</dbReference>
<protein>
    <submittedName>
        <fullName evidence="6">Unannotated protein</fullName>
    </submittedName>
</protein>
<dbReference type="EMBL" id="CAFBPG010000006">
    <property type="protein sequence ID" value="CAB5003273.1"/>
    <property type="molecule type" value="Genomic_DNA"/>
</dbReference>
<evidence type="ECO:0000313" key="4">
    <source>
        <dbReference type="EMBL" id="CAB4690920.1"/>
    </source>
</evidence>
<evidence type="ECO:0000313" key="10">
    <source>
        <dbReference type="EMBL" id="CAB5003273.1"/>
    </source>
</evidence>
<feature type="domain" description="CinA C-terminal" evidence="1">
    <location>
        <begin position="11"/>
        <end position="156"/>
    </location>
</feature>
<dbReference type="EMBL" id="CAEZXT010000009">
    <property type="protein sequence ID" value="CAB4690920.1"/>
    <property type="molecule type" value="Genomic_DNA"/>
</dbReference>
<dbReference type="SUPFAM" id="SSF142433">
    <property type="entry name" value="CinA-like"/>
    <property type="match status" value="1"/>
</dbReference>
<evidence type="ECO:0000259" key="1">
    <source>
        <dbReference type="Pfam" id="PF02464"/>
    </source>
</evidence>
<evidence type="ECO:0000313" key="7">
    <source>
        <dbReference type="EMBL" id="CAB4848936.1"/>
    </source>
</evidence>
<dbReference type="EMBL" id="CAEZUA010000007">
    <property type="protein sequence ID" value="CAB4581943.1"/>
    <property type="molecule type" value="Genomic_DNA"/>
</dbReference>
<name>A0A6J6XE50_9ZZZZ</name>
<accession>A0A6J6XE50</accession>
<dbReference type="EMBL" id="CAEZWS010000005">
    <property type="protein sequence ID" value="CAB4657049.1"/>
    <property type="molecule type" value="Genomic_DNA"/>
</dbReference>
<dbReference type="EMBL" id="CAFBOE010000002">
    <property type="protein sequence ID" value="CAB4968271.1"/>
    <property type="molecule type" value="Genomic_DNA"/>
</dbReference>
<dbReference type="AlphaFoldDB" id="A0A6J6XE50"/>
<evidence type="ECO:0000313" key="2">
    <source>
        <dbReference type="EMBL" id="CAB4581943.1"/>
    </source>
</evidence>
<dbReference type="EMBL" id="CAFBJH010000017">
    <property type="protein sequence ID" value="CAB4848936.1"/>
    <property type="molecule type" value="Genomic_DNA"/>
</dbReference>
<gene>
    <name evidence="2" type="ORF">UFOPK1773_00225</name>
    <name evidence="3" type="ORF">UFOPK2288_00182</name>
    <name evidence="4" type="ORF">UFOPK2589_00261</name>
    <name evidence="5" type="ORF">UFOPK2931_00277</name>
    <name evidence="6" type="ORF">UFOPK3056_00149</name>
    <name evidence="7" type="ORF">UFOPK3287_00420</name>
    <name evidence="8" type="ORF">UFOPK3558_00128</name>
    <name evidence="9" type="ORF">UFOPK3916_00068</name>
    <name evidence="10" type="ORF">UFOPK4074_00164</name>
    <name evidence="11" type="ORF">UFOPK4372_00310</name>
</gene>